<sequence>MTRVGRDEAVAEAQRGRRGDRGRRRRGGSCRVGGSTAATLVAGAVAPGLLDRCRARTGYHSQHDEGEQEGPVNLWTPADGPHGRDHGAPGRFDDEATDRSPQDWLSRNRGRLGAGLLATPPADPPRP</sequence>
<feature type="region of interest" description="Disordered" evidence="1">
    <location>
        <begin position="1"/>
        <end position="33"/>
    </location>
</feature>
<accession>A0ABW0D7C1</accession>
<feature type="compositionally biased region" description="Basic and acidic residues" evidence="1">
    <location>
        <begin position="1"/>
        <end position="19"/>
    </location>
</feature>
<name>A0ABW0D7C1_STRFI</name>
<evidence type="ECO:0000313" key="3">
    <source>
        <dbReference type="Proteomes" id="UP001596156"/>
    </source>
</evidence>
<feature type="region of interest" description="Disordered" evidence="1">
    <location>
        <begin position="57"/>
        <end position="127"/>
    </location>
</feature>
<feature type="compositionally biased region" description="Basic and acidic residues" evidence="1">
    <location>
        <begin position="81"/>
        <end position="101"/>
    </location>
</feature>
<organism evidence="2 3">
    <name type="scientific">Streptomyces fimbriatus</name>
    <dbReference type="NCBI Taxonomy" id="68197"/>
    <lineage>
        <taxon>Bacteria</taxon>
        <taxon>Bacillati</taxon>
        <taxon>Actinomycetota</taxon>
        <taxon>Actinomycetes</taxon>
        <taxon>Kitasatosporales</taxon>
        <taxon>Streptomycetaceae</taxon>
        <taxon>Streptomyces</taxon>
    </lineage>
</organism>
<comment type="caution">
    <text evidence="2">The sequence shown here is derived from an EMBL/GenBank/DDBJ whole genome shotgun (WGS) entry which is preliminary data.</text>
</comment>
<evidence type="ECO:0000256" key="1">
    <source>
        <dbReference type="SAM" id="MobiDB-lite"/>
    </source>
</evidence>
<dbReference type="EMBL" id="JBHSKL010000012">
    <property type="protein sequence ID" value="MFC5225371.1"/>
    <property type="molecule type" value="Genomic_DNA"/>
</dbReference>
<protein>
    <submittedName>
        <fullName evidence="2">Uncharacterized protein</fullName>
    </submittedName>
</protein>
<dbReference type="RefSeq" id="WP_344644665.1">
    <property type="nucleotide sequence ID" value="NZ_BAAASS010000009.1"/>
</dbReference>
<keyword evidence="3" id="KW-1185">Reference proteome</keyword>
<proteinExistence type="predicted"/>
<evidence type="ECO:0000313" key="2">
    <source>
        <dbReference type="EMBL" id="MFC5225371.1"/>
    </source>
</evidence>
<dbReference type="Proteomes" id="UP001596156">
    <property type="component" value="Unassembled WGS sequence"/>
</dbReference>
<reference evidence="3" key="1">
    <citation type="journal article" date="2019" name="Int. J. Syst. Evol. Microbiol.">
        <title>The Global Catalogue of Microorganisms (GCM) 10K type strain sequencing project: providing services to taxonomists for standard genome sequencing and annotation.</title>
        <authorList>
            <consortium name="The Broad Institute Genomics Platform"/>
            <consortium name="The Broad Institute Genome Sequencing Center for Infectious Disease"/>
            <person name="Wu L."/>
            <person name="Ma J."/>
        </authorList>
    </citation>
    <scope>NUCLEOTIDE SEQUENCE [LARGE SCALE GENOMIC DNA]</scope>
    <source>
        <strain evidence="3">CCM 8479</strain>
    </source>
</reference>
<gene>
    <name evidence="2" type="ORF">ACFPN6_12330</name>
</gene>